<dbReference type="PANTHER" id="PTHR43656:SF2">
    <property type="entry name" value="BINDING OXIDOREDUCTASE, PUTATIVE (AFU_ORTHOLOGUE AFUA_2G08260)-RELATED"/>
    <property type="match status" value="1"/>
</dbReference>
<evidence type="ECO:0000256" key="1">
    <source>
        <dbReference type="ARBA" id="ARBA00022630"/>
    </source>
</evidence>
<accession>A0AAW4VTG9</accession>
<reference evidence="4" key="1">
    <citation type="submission" date="2021-10" db="EMBL/GenBank/DDBJ databases">
        <title>Collection of gut derived symbiotic bacterial strains cultured from healthy donors.</title>
        <authorList>
            <person name="Lin H."/>
            <person name="Littmann E."/>
            <person name="Kohout C."/>
            <person name="Pamer E.G."/>
        </authorList>
    </citation>
    <scope>NUCLEOTIDE SEQUENCE</scope>
    <source>
        <strain evidence="4">DFI.4.48</strain>
    </source>
</reference>
<evidence type="ECO:0000259" key="3">
    <source>
        <dbReference type="Pfam" id="PF00724"/>
    </source>
</evidence>
<comment type="caution">
    <text evidence="4">The sequence shown here is derived from an EMBL/GenBank/DDBJ whole genome shotgun (WGS) entry which is preliminary data.</text>
</comment>
<dbReference type="PANTHER" id="PTHR43656">
    <property type="entry name" value="BINDING OXIDOREDUCTASE, PUTATIVE (AFU_ORTHOLOGUE AFUA_2G08260)-RELATED"/>
    <property type="match status" value="1"/>
</dbReference>
<sequence length="155" mass="16969">MNYYERRAKGGYGLLIVENAYVKYPEGSNGTTQLRIDADNYIPRLYKLCETIHQYGTKIAIQLNHAGASAMESRIGIQPVSASATPNKAGGAIPRALTVEEIYSIADDHATAAKRAQTIGFDAIEIHAGHSYLISQFLSPLTFVFVITNSISFEK</sequence>
<keyword evidence="2" id="KW-0560">Oxidoreductase</keyword>
<feature type="domain" description="NADH:flavin oxidoreductase/NADH oxidase N-terminal" evidence="3">
    <location>
        <begin position="2"/>
        <end position="142"/>
    </location>
</feature>
<dbReference type="Pfam" id="PF00724">
    <property type="entry name" value="Oxidored_FMN"/>
    <property type="match status" value="1"/>
</dbReference>
<evidence type="ECO:0000256" key="2">
    <source>
        <dbReference type="ARBA" id="ARBA00023002"/>
    </source>
</evidence>
<evidence type="ECO:0000313" key="5">
    <source>
        <dbReference type="Proteomes" id="UP001198439"/>
    </source>
</evidence>
<dbReference type="SUPFAM" id="SSF51395">
    <property type="entry name" value="FMN-linked oxidoreductases"/>
    <property type="match status" value="1"/>
</dbReference>
<dbReference type="GO" id="GO:0016491">
    <property type="term" value="F:oxidoreductase activity"/>
    <property type="evidence" value="ECO:0007669"/>
    <property type="project" value="UniProtKB-KW"/>
</dbReference>
<evidence type="ECO:0000313" key="4">
    <source>
        <dbReference type="EMBL" id="MCB8609510.1"/>
    </source>
</evidence>
<keyword evidence="1" id="KW-0285">Flavoprotein</keyword>
<dbReference type="AlphaFoldDB" id="A0AAW4VTG9"/>
<dbReference type="InterPro" id="IPR001155">
    <property type="entry name" value="OxRdtase_FMN_N"/>
</dbReference>
<dbReference type="EMBL" id="JAJDKZ010000005">
    <property type="protein sequence ID" value="MCB8609510.1"/>
    <property type="molecule type" value="Genomic_DNA"/>
</dbReference>
<dbReference type="Proteomes" id="UP001198439">
    <property type="component" value="Unassembled WGS sequence"/>
</dbReference>
<dbReference type="InterPro" id="IPR013785">
    <property type="entry name" value="Aldolase_TIM"/>
</dbReference>
<dbReference type="InterPro" id="IPR051799">
    <property type="entry name" value="NADH_flavin_oxidoreductase"/>
</dbReference>
<organism evidence="4 5">
    <name type="scientific">Faecalibacillus faecis</name>
    <dbReference type="NCBI Taxonomy" id="1982628"/>
    <lineage>
        <taxon>Bacteria</taxon>
        <taxon>Bacillati</taxon>
        <taxon>Bacillota</taxon>
        <taxon>Erysipelotrichia</taxon>
        <taxon>Erysipelotrichales</taxon>
        <taxon>Coprobacillaceae</taxon>
        <taxon>Faecalibacillus</taxon>
    </lineage>
</organism>
<dbReference type="Gene3D" id="3.20.20.70">
    <property type="entry name" value="Aldolase class I"/>
    <property type="match status" value="1"/>
</dbReference>
<gene>
    <name evidence="4" type="ORF">LJD69_02720</name>
</gene>
<name>A0AAW4VTG9_9FIRM</name>
<dbReference type="GO" id="GO:0010181">
    <property type="term" value="F:FMN binding"/>
    <property type="evidence" value="ECO:0007669"/>
    <property type="project" value="InterPro"/>
</dbReference>
<proteinExistence type="predicted"/>
<protein>
    <recommendedName>
        <fullName evidence="3">NADH:flavin oxidoreductase/NADH oxidase N-terminal domain-containing protein</fullName>
    </recommendedName>
</protein>